<comment type="subcellular location">
    <subcellularLocation>
        <location evidence="1">Cytoplasm</location>
        <location evidence="1">Nucleoid</location>
    </subcellularLocation>
</comment>
<evidence type="ECO:0000256" key="3">
    <source>
        <dbReference type="ARBA" id="ARBA00022490"/>
    </source>
</evidence>
<proteinExistence type="inferred from homology"/>
<keyword evidence="3" id="KW-0963">Cytoplasm</keyword>
<sequence length="102" mass="11435">MPNYQELIAQRDELNQRIDEARRTEVAEAIRRVKNIIQEHGLTAAQCGFGAGAASVKKARIPVKAKYITPDRTVTWSGRGKCPNVFKALVDAGHRMEDFLLK</sequence>
<evidence type="ECO:0000256" key="4">
    <source>
        <dbReference type="ARBA" id="ARBA00023125"/>
    </source>
</evidence>
<gene>
    <name evidence="6" type="ORF">E4Q23_00340</name>
</gene>
<comment type="caution">
    <text evidence="6">The sequence shown here is derived from an EMBL/GenBank/DDBJ whole genome shotgun (WGS) entry which is preliminary data.</text>
</comment>
<dbReference type="EMBL" id="SPMY01000001">
    <property type="protein sequence ID" value="NMQ26347.1"/>
    <property type="molecule type" value="Genomic_DNA"/>
</dbReference>
<evidence type="ECO:0000259" key="5">
    <source>
        <dbReference type="SMART" id="SM00528"/>
    </source>
</evidence>
<keyword evidence="4" id="KW-0238">DNA-binding</keyword>
<keyword evidence="7" id="KW-1185">Reference proteome</keyword>
<dbReference type="PANTHER" id="PTHR38097:SF2">
    <property type="entry name" value="DNA-BINDING PROTEIN STPA"/>
    <property type="match status" value="1"/>
</dbReference>
<comment type="similarity">
    <text evidence="2">Belongs to the histone-like protein H-NS family.</text>
</comment>
<dbReference type="Proteomes" id="UP000749010">
    <property type="component" value="Unassembled WGS sequence"/>
</dbReference>
<accession>A0ABX1TU43</accession>
<reference evidence="6 7" key="1">
    <citation type="submission" date="2019-03" db="EMBL/GenBank/DDBJ databases">
        <title>Metabolic reconstructions from genomes of highly enriched 'Candidatus Accumulibacter' and 'Candidatus Competibacter' bioreactor populations.</title>
        <authorList>
            <person name="Annavajhala M.K."/>
            <person name="Welles L."/>
            <person name="Abbas B."/>
            <person name="Sorokin D."/>
            <person name="Park H."/>
            <person name="Van Loosdrecht M."/>
            <person name="Chandran K."/>
        </authorList>
    </citation>
    <scope>NUCLEOTIDE SEQUENCE [LARGE SCALE GENOMIC DNA]</scope>
    <source>
        <strain evidence="6 7">SBR_S</strain>
    </source>
</reference>
<dbReference type="InterPro" id="IPR037150">
    <property type="entry name" value="H-NS_C_dom_sf"/>
</dbReference>
<dbReference type="Pfam" id="PF00816">
    <property type="entry name" value="Histone_HNS"/>
    <property type="match status" value="1"/>
</dbReference>
<dbReference type="InterPro" id="IPR027444">
    <property type="entry name" value="H-NS_C_dom"/>
</dbReference>
<name>A0ABX1TU43_9PROT</name>
<protein>
    <submittedName>
        <fullName evidence="6">H-NS histone family protein</fullName>
    </submittedName>
</protein>
<dbReference type="Gene3D" id="4.10.430.10">
    <property type="entry name" value="Histone-like protein H-NS, C-terminal domain"/>
    <property type="match status" value="1"/>
</dbReference>
<dbReference type="SUPFAM" id="SSF81273">
    <property type="entry name" value="H-NS histone-like proteins"/>
    <property type="match status" value="1"/>
</dbReference>
<evidence type="ECO:0000256" key="1">
    <source>
        <dbReference type="ARBA" id="ARBA00004453"/>
    </source>
</evidence>
<evidence type="ECO:0000313" key="7">
    <source>
        <dbReference type="Proteomes" id="UP000749010"/>
    </source>
</evidence>
<dbReference type="PANTHER" id="PTHR38097">
    <property type="match status" value="1"/>
</dbReference>
<dbReference type="SMART" id="SM00528">
    <property type="entry name" value="HNS"/>
    <property type="match status" value="1"/>
</dbReference>
<organism evidence="6 7">
    <name type="scientific">Candidatus Accumulibacter phosphatis</name>
    <dbReference type="NCBI Taxonomy" id="327160"/>
    <lineage>
        <taxon>Bacteria</taxon>
        <taxon>Pseudomonadati</taxon>
        <taxon>Pseudomonadota</taxon>
        <taxon>Betaproteobacteria</taxon>
        <taxon>Candidatus Accumulibacter</taxon>
    </lineage>
</organism>
<evidence type="ECO:0000313" key="6">
    <source>
        <dbReference type="EMBL" id="NMQ26347.1"/>
    </source>
</evidence>
<evidence type="ECO:0000256" key="2">
    <source>
        <dbReference type="ARBA" id="ARBA00010610"/>
    </source>
</evidence>
<feature type="domain" description="DNA-binding protein H-NS-like C-terminal" evidence="5">
    <location>
        <begin position="57"/>
        <end position="101"/>
    </location>
</feature>
<dbReference type="RefSeq" id="WP_169064797.1">
    <property type="nucleotide sequence ID" value="NZ_SPMY01000001.1"/>
</dbReference>